<evidence type="ECO:0008006" key="4">
    <source>
        <dbReference type="Google" id="ProtNLM"/>
    </source>
</evidence>
<gene>
    <name evidence="2" type="ORF">BA1DRAFT_01561</name>
</gene>
<dbReference type="Proteomes" id="UP000023464">
    <property type="component" value="Unassembled WGS sequence"/>
</dbReference>
<dbReference type="AlphaFoldDB" id="A0A022PND9"/>
<evidence type="ECO:0000256" key="1">
    <source>
        <dbReference type="SAM" id="MobiDB-lite"/>
    </source>
</evidence>
<feature type="region of interest" description="Disordered" evidence="1">
    <location>
        <begin position="213"/>
        <end position="261"/>
    </location>
</feature>
<dbReference type="PATRIC" id="fig|1393736.3.peg.1576"/>
<reference evidence="2 3" key="1">
    <citation type="submission" date="2014-03" db="EMBL/GenBank/DDBJ databases">
        <title>Draft Genome of Photorhabdus luminescens BA1, an Egyptian Isolate.</title>
        <authorList>
            <person name="Ghazal S."/>
            <person name="Hurst S.G.IV."/>
            <person name="Morris K."/>
            <person name="Thomas K."/>
            <person name="Tisa L.S."/>
        </authorList>
    </citation>
    <scope>NUCLEOTIDE SEQUENCE [LARGE SCALE GENOMIC DNA]</scope>
    <source>
        <strain evidence="2 3">BA1</strain>
    </source>
</reference>
<keyword evidence="3" id="KW-1185">Reference proteome</keyword>
<feature type="compositionally biased region" description="Gly residues" evidence="1">
    <location>
        <begin position="375"/>
        <end position="400"/>
    </location>
</feature>
<feature type="compositionally biased region" description="Gly residues" evidence="1">
    <location>
        <begin position="288"/>
        <end position="305"/>
    </location>
</feature>
<dbReference type="EMBL" id="JFGV01000017">
    <property type="protein sequence ID" value="EYU15935.1"/>
    <property type="molecule type" value="Genomic_DNA"/>
</dbReference>
<comment type="caution">
    <text evidence="2">The sequence shown here is derived from an EMBL/GenBank/DDBJ whole genome shotgun (WGS) entry which is preliminary data.</text>
</comment>
<dbReference type="RefSeq" id="WP_036777617.1">
    <property type="nucleotide sequence ID" value="NZ_CAWLTM010000098.1"/>
</dbReference>
<sequence>MEKIRTVAETLAILHQYHHPFGLERQLKQLKTADFDGPVIFSNDLETATVPPAFFTVQTIQELKALNGVPDNQYSSGKMESHHPLPEPFSAERLANAPDNHIDLCKAFSAYIYGDSALVKDYEEMLNAKRFPMKVAFYSGDEITISKDNPLIIRDKDHSGKLVVLVYDKITIEPEGEVICYTNGRIEANVIQGNSYHFTNTADYGKDGAAGTDGNSGVDGAKGNPGIQNKHECTTDAAPGSDGTNGSSGARGADGEPGKAGEKLTIACPYVRGTVNLWSAGGNGGNGGDGGHGGNGGKGGDGGYGSVDKAVGDHHDYNTTTSLCKSGNGGKGGDGGDGGDGGNGGHSGDGGDIYFSYSEGNPLIKCLASPGIPGAGGHPGMRGKGGDGGSTLTNSGGGGTTSSITGEFGQAGTDGKRGEPGEQKGNVGRIYVNGKLQDSQ</sequence>
<evidence type="ECO:0000313" key="3">
    <source>
        <dbReference type="Proteomes" id="UP000023464"/>
    </source>
</evidence>
<feature type="region of interest" description="Disordered" evidence="1">
    <location>
        <begin position="288"/>
        <end position="347"/>
    </location>
</feature>
<feature type="region of interest" description="Disordered" evidence="1">
    <location>
        <begin position="375"/>
        <end position="440"/>
    </location>
</feature>
<protein>
    <recommendedName>
        <fullName evidence="4">Collagen-like protein</fullName>
    </recommendedName>
</protein>
<organism evidence="2 3">
    <name type="scientific">Photorhabdus aegyptia</name>
    <dbReference type="NCBI Taxonomy" id="2805098"/>
    <lineage>
        <taxon>Bacteria</taxon>
        <taxon>Pseudomonadati</taxon>
        <taxon>Pseudomonadota</taxon>
        <taxon>Gammaproteobacteria</taxon>
        <taxon>Enterobacterales</taxon>
        <taxon>Morganellaceae</taxon>
        <taxon>Photorhabdus</taxon>
    </lineage>
</organism>
<name>A0A022PND9_9GAMM</name>
<accession>A0A022PND9</accession>
<feature type="compositionally biased region" description="Gly residues" evidence="1">
    <location>
        <begin position="327"/>
        <end position="347"/>
    </location>
</feature>
<evidence type="ECO:0000313" key="2">
    <source>
        <dbReference type="EMBL" id="EYU15935.1"/>
    </source>
</evidence>
<proteinExistence type="predicted"/>